<dbReference type="NCBIfam" id="TIGR01129">
    <property type="entry name" value="secD"/>
    <property type="match status" value="1"/>
</dbReference>
<comment type="caution">
    <text evidence="9">Lacks conserved residue(s) required for the propagation of feature annotation.</text>
</comment>
<keyword evidence="5 9" id="KW-0653">Protein transport</keyword>
<dbReference type="Gene3D" id="1.20.1640.10">
    <property type="entry name" value="Multidrug efflux transporter AcrB transmembrane domain"/>
    <property type="match status" value="1"/>
</dbReference>
<comment type="function">
    <text evidence="9">Part of the Sec protein translocase complex. Interacts with the SecYEG preprotein conducting channel. SecDF uses the proton motive force (PMF) to complete protein translocation after the ATP-dependent function of SecA.</text>
</comment>
<name>A0ABV3T1Z7_9ACTN</name>
<evidence type="ECO:0000256" key="8">
    <source>
        <dbReference type="ARBA" id="ARBA00023136"/>
    </source>
</evidence>
<dbReference type="EMBL" id="JBFPJR010000024">
    <property type="protein sequence ID" value="MEX0428689.1"/>
    <property type="molecule type" value="Genomic_DNA"/>
</dbReference>
<feature type="domain" description="SecDF P1 head subdomain" evidence="13">
    <location>
        <begin position="258"/>
        <end position="365"/>
    </location>
</feature>
<dbReference type="PANTHER" id="PTHR30081">
    <property type="entry name" value="PROTEIN-EXPORT MEMBRANE PROTEIN SEC"/>
    <property type="match status" value="1"/>
</dbReference>
<dbReference type="InterPro" id="IPR048631">
    <property type="entry name" value="SecD_1st"/>
</dbReference>
<feature type="region of interest" description="Disordered" evidence="10">
    <location>
        <begin position="132"/>
        <end position="208"/>
    </location>
</feature>
<keyword evidence="8 9" id="KW-0472">Membrane</keyword>
<dbReference type="InterPro" id="IPR055344">
    <property type="entry name" value="SecD_SecF_C_bact"/>
</dbReference>
<evidence type="ECO:0000256" key="6">
    <source>
        <dbReference type="ARBA" id="ARBA00022989"/>
    </source>
</evidence>
<dbReference type="Proteomes" id="UP001556631">
    <property type="component" value="Unassembled WGS sequence"/>
</dbReference>
<dbReference type="HAMAP" id="MF_01463_B">
    <property type="entry name" value="SecD_B"/>
    <property type="match status" value="1"/>
</dbReference>
<feature type="transmembrane region" description="Helical" evidence="9">
    <location>
        <begin position="389"/>
        <end position="409"/>
    </location>
</feature>
<organism evidence="14 15">
    <name type="scientific">Nocardioides eburneus</name>
    <dbReference type="NCBI Taxonomy" id="3231482"/>
    <lineage>
        <taxon>Bacteria</taxon>
        <taxon>Bacillati</taxon>
        <taxon>Actinomycetota</taxon>
        <taxon>Actinomycetes</taxon>
        <taxon>Propionibacteriales</taxon>
        <taxon>Nocardioidaceae</taxon>
        <taxon>Nocardioides</taxon>
    </lineage>
</organism>
<dbReference type="NCBIfam" id="TIGR00916">
    <property type="entry name" value="2A0604s01"/>
    <property type="match status" value="1"/>
</dbReference>
<feature type="transmembrane region" description="Helical" evidence="9">
    <location>
        <begin position="517"/>
        <end position="536"/>
    </location>
</feature>
<evidence type="ECO:0000256" key="2">
    <source>
        <dbReference type="ARBA" id="ARBA00022448"/>
    </source>
</evidence>
<gene>
    <name evidence="9 14" type="primary">secD</name>
    <name evidence="14" type="ORF">AB3X52_13755</name>
</gene>
<dbReference type="RefSeq" id="WP_367994657.1">
    <property type="nucleotide sequence ID" value="NZ_JBFPJR010000024.1"/>
</dbReference>
<keyword evidence="15" id="KW-1185">Reference proteome</keyword>
<feature type="domain" description="Protein export membrane protein SecD/SecF C-terminal" evidence="11">
    <location>
        <begin position="372"/>
        <end position="542"/>
    </location>
</feature>
<evidence type="ECO:0000256" key="10">
    <source>
        <dbReference type="SAM" id="MobiDB-lite"/>
    </source>
</evidence>
<dbReference type="InterPro" id="IPR005791">
    <property type="entry name" value="SecD"/>
</dbReference>
<comment type="caution">
    <text evidence="14">The sequence shown here is derived from an EMBL/GenBank/DDBJ whole genome shotgun (WGS) entry which is preliminary data.</text>
</comment>
<feature type="compositionally biased region" description="Low complexity" evidence="10">
    <location>
        <begin position="165"/>
        <end position="208"/>
    </location>
</feature>
<reference evidence="14 15" key="1">
    <citation type="submission" date="2024-07" db="EMBL/GenBank/DDBJ databases">
        <authorList>
            <person name="Lee S."/>
            <person name="Kang M."/>
        </authorList>
    </citation>
    <scope>NUCLEOTIDE SEQUENCE [LARGE SCALE GENOMIC DNA]</scope>
    <source>
        <strain evidence="14 15">DS6</strain>
    </source>
</reference>
<comment type="similarity">
    <text evidence="9">Belongs to the SecD/SecF family. SecD subfamily.</text>
</comment>
<dbReference type="Pfam" id="PF02355">
    <property type="entry name" value="SecD_SecF_C"/>
    <property type="match status" value="1"/>
</dbReference>
<evidence type="ECO:0000259" key="11">
    <source>
        <dbReference type="Pfam" id="PF02355"/>
    </source>
</evidence>
<sequence>MARKTARPGRTLAVFFLALAIIYALVAAGGSWKPELGLDLRGGTEIAMTAKATDGGSVSRDSLNEARDIIDQRVNGSGITSAHVTTEGGNVIKVSIPGSGAVQRELAERVRQTAKLRFRLVACSPNAGCGGAAASSTSGLSQSLPSGAASNGANRAPVAFDDKSGASGSPSPSSKPSATANASSSASSSPSASASASPSTTSGSSSDNAVVSVDSAVKFMRSVPQAWQTKYASFSCPTTGSKQVVDDPSKPLLTCDAQTHEKYLLTPAIIEGSQISDADYGIPQNAVGANYAVTLDFHGKGRSAFADATGAIAGTGELFAITLDGSVISAATADSRINGSAQITGSFDQETAKSLANNLKYGSLPLDFPQDSIQTRNVGPSLAGNQLHAGLWAGAIGLLLVMIFCLIYYRGLGIVVVGSLLVAGLATYGMVLLLSKTAGVTLDLPGIAGLIVAVGITADSFIVYFERIRDEMRDGKSMRVAVDAGWIRARNTCLAADAVSFLAALTLYIFASNEVKGFAFMLGLSTVIDLIIFFFFTHPTVKLLSGVRFFNRGHTLSGLDKEALGIGGVAMGGKA</sequence>
<evidence type="ECO:0000259" key="13">
    <source>
        <dbReference type="Pfam" id="PF22599"/>
    </source>
</evidence>
<evidence type="ECO:0000256" key="5">
    <source>
        <dbReference type="ARBA" id="ARBA00022927"/>
    </source>
</evidence>
<dbReference type="InterPro" id="IPR022813">
    <property type="entry name" value="SecD/SecF_arch_bac"/>
</dbReference>
<keyword evidence="2 9" id="KW-0813">Transport</keyword>
<keyword evidence="4 9" id="KW-0812">Transmembrane</keyword>
<feature type="domain" description="Protein translocase subunit SecDF P1" evidence="12">
    <location>
        <begin position="64"/>
        <end position="122"/>
    </location>
</feature>
<evidence type="ECO:0000256" key="4">
    <source>
        <dbReference type="ARBA" id="ARBA00022692"/>
    </source>
</evidence>
<evidence type="ECO:0000313" key="15">
    <source>
        <dbReference type="Proteomes" id="UP001556631"/>
    </source>
</evidence>
<keyword evidence="7 9" id="KW-0811">Translocation</keyword>
<feature type="transmembrane region" description="Helical" evidence="9">
    <location>
        <begin position="414"/>
        <end position="434"/>
    </location>
</feature>
<evidence type="ECO:0000256" key="9">
    <source>
        <dbReference type="HAMAP-Rule" id="MF_01463"/>
    </source>
</evidence>
<dbReference type="InterPro" id="IPR048634">
    <property type="entry name" value="SecD_SecF_C"/>
</dbReference>
<protein>
    <recommendedName>
        <fullName evidence="9">Protein translocase subunit SecD</fullName>
    </recommendedName>
</protein>
<keyword evidence="3 9" id="KW-1003">Cell membrane</keyword>
<feature type="transmembrane region" description="Helical" evidence="9">
    <location>
        <begin position="446"/>
        <end position="465"/>
    </location>
</feature>
<keyword evidence="6 9" id="KW-1133">Transmembrane helix</keyword>
<evidence type="ECO:0000256" key="7">
    <source>
        <dbReference type="ARBA" id="ARBA00023010"/>
    </source>
</evidence>
<evidence type="ECO:0000313" key="14">
    <source>
        <dbReference type="EMBL" id="MEX0428689.1"/>
    </source>
</evidence>
<accession>A0ABV3T1Z7</accession>
<dbReference type="Gene3D" id="3.30.70.3400">
    <property type="match status" value="1"/>
</dbReference>
<comment type="subunit">
    <text evidence="9">Forms a complex with SecF. Part of the essential Sec protein translocation apparatus which comprises SecA, SecYEG and auxiliary proteins SecDF. Other proteins may also be involved.</text>
</comment>
<evidence type="ECO:0000259" key="12">
    <source>
        <dbReference type="Pfam" id="PF21760"/>
    </source>
</evidence>
<dbReference type="InterPro" id="IPR054384">
    <property type="entry name" value="SecDF_P1_head"/>
</dbReference>
<dbReference type="Pfam" id="PF22599">
    <property type="entry name" value="SecDF_P1_head"/>
    <property type="match status" value="1"/>
</dbReference>
<proteinExistence type="inferred from homology"/>
<comment type="subcellular location">
    <subcellularLocation>
        <location evidence="1 9">Cell membrane</location>
        <topology evidence="1 9">Multi-pass membrane protein</topology>
    </subcellularLocation>
</comment>
<feature type="compositionally biased region" description="Low complexity" evidence="10">
    <location>
        <begin position="132"/>
        <end position="147"/>
    </location>
</feature>
<evidence type="ECO:0000256" key="3">
    <source>
        <dbReference type="ARBA" id="ARBA00022475"/>
    </source>
</evidence>
<dbReference type="PANTHER" id="PTHR30081:SF1">
    <property type="entry name" value="PROTEIN TRANSLOCASE SUBUNIT SECD"/>
    <property type="match status" value="1"/>
</dbReference>
<dbReference type="Gene3D" id="3.30.1360.200">
    <property type="match status" value="1"/>
</dbReference>
<dbReference type="SUPFAM" id="SSF82866">
    <property type="entry name" value="Multidrug efflux transporter AcrB transmembrane domain"/>
    <property type="match status" value="1"/>
</dbReference>
<dbReference type="Pfam" id="PF21760">
    <property type="entry name" value="SecD_1st"/>
    <property type="match status" value="1"/>
</dbReference>
<evidence type="ECO:0000256" key="1">
    <source>
        <dbReference type="ARBA" id="ARBA00004651"/>
    </source>
</evidence>
<feature type="transmembrane region" description="Helical" evidence="9">
    <location>
        <begin position="486"/>
        <end position="511"/>
    </location>
</feature>